<feature type="compositionally biased region" description="Basic and acidic residues" evidence="5">
    <location>
        <begin position="314"/>
        <end position="331"/>
    </location>
</feature>
<evidence type="ECO:0000256" key="4">
    <source>
        <dbReference type="ARBA" id="ARBA00023002"/>
    </source>
</evidence>
<dbReference type="InterPro" id="IPR000415">
    <property type="entry name" value="Nitroreductase-like"/>
</dbReference>
<keyword evidence="2" id="KW-0285">Flavoprotein</keyword>
<protein>
    <recommendedName>
        <fullName evidence="9">Nitroreductase domain-containing protein</fullName>
    </recommendedName>
</protein>
<comment type="caution">
    <text evidence="7">The sequence shown here is derived from an EMBL/GenBank/DDBJ whole genome shotgun (WGS) entry which is preliminary data.</text>
</comment>
<evidence type="ECO:0000256" key="5">
    <source>
        <dbReference type="SAM" id="MobiDB-lite"/>
    </source>
</evidence>
<dbReference type="GO" id="GO:0005886">
    <property type="term" value="C:plasma membrane"/>
    <property type="evidence" value="ECO:0007669"/>
    <property type="project" value="TreeGrafter"/>
</dbReference>
<comment type="similarity">
    <text evidence="1">Belongs to the nitroreductase family.</text>
</comment>
<reference evidence="7" key="1">
    <citation type="submission" date="2023-06" db="EMBL/GenBank/DDBJ databases">
        <authorList>
            <person name="Delattre M."/>
        </authorList>
    </citation>
    <scope>NUCLEOTIDE SEQUENCE</scope>
    <source>
        <strain evidence="7">AF72</strain>
    </source>
</reference>
<evidence type="ECO:0000313" key="7">
    <source>
        <dbReference type="EMBL" id="CAJ0584905.1"/>
    </source>
</evidence>
<evidence type="ECO:0000256" key="6">
    <source>
        <dbReference type="SAM" id="Phobius"/>
    </source>
</evidence>
<sequence>MVQVSPKKAESPSNALVVVQRYLQENRDSVLNCCVLLGVTIFIAYQARSFYAIKHARKGDKGAAEGRRNTKASLTSDKNVSTRLYAVDDFTEPFREITVPANPKEDESLRNSQIFYEKMRRRPVYSIFKDLTVPIKVVQNIVKTADTCPSMASVPQPWTICVIGAEKAKCEVRHVVEEAAKRRYAIEHGLENEAEDSNMVAALAHVWTRAYLSDAPFIILLFAHVSRRDDVGNWVPVEGAETAVATLLGLLIAAIQVSGLSTVATAARHCDPAIRQLLHRPKTEQLQYILPIGYPNGPDRDEPSVATSNRRSHSQRDASIDPHSESEADRSRRARSRSRPLEQIVKLY</sequence>
<keyword evidence="6" id="KW-0812">Transmembrane</keyword>
<gene>
    <name evidence="7" type="ORF">MSPICULIGERA_LOCUS22940</name>
</gene>
<dbReference type="AlphaFoldDB" id="A0AA36DED0"/>
<dbReference type="GO" id="GO:0006570">
    <property type="term" value="P:tyrosine metabolic process"/>
    <property type="evidence" value="ECO:0007669"/>
    <property type="project" value="TreeGrafter"/>
</dbReference>
<dbReference type="PANTHER" id="PTHR23026">
    <property type="entry name" value="NADPH NITROREDUCTASE"/>
    <property type="match status" value="1"/>
</dbReference>
<evidence type="ECO:0000256" key="2">
    <source>
        <dbReference type="ARBA" id="ARBA00022630"/>
    </source>
</evidence>
<evidence type="ECO:0000256" key="1">
    <source>
        <dbReference type="ARBA" id="ARBA00007118"/>
    </source>
</evidence>
<evidence type="ECO:0008006" key="9">
    <source>
        <dbReference type="Google" id="ProtNLM"/>
    </source>
</evidence>
<name>A0AA36DED0_9BILA</name>
<keyword evidence="6" id="KW-1133">Transmembrane helix</keyword>
<dbReference type="Proteomes" id="UP001177023">
    <property type="component" value="Unassembled WGS sequence"/>
</dbReference>
<dbReference type="InterPro" id="IPR050627">
    <property type="entry name" value="Nitroreductase/BluB"/>
</dbReference>
<evidence type="ECO:0000256" key="3">
    <source>
        <dbReference type="ARBA" id="ARBA00022643"/>
    </source>
</evidence>
<evidence type="ECO:0000313" key="8">
    <source>
        <dbReference type="Proteomes" id="UP001177023"/>
    </source>
</evidence>
<dbReference type="SUPFAM" id="SSF55469">
    <property type="entry name" value="FMN-dependent nitroreductase-like"/>
    <property type="match status" value="1"/>
</dbReference>
<dbReference type="EMBL" id="CATQJA010002701">
    <property type="protein sequence ID" value="CAJ0584905.1"/>
    <property type="molecule type" value="Genomic_DNA"/>
</dbReference>
<proteinExistence type="inferred from homology"/>
<keyword evidence="6" id="KW-0472">Membrane</keyword>
<keyword evidence="8" id="KW-1185">Reference proteome</keyword>
<keyword evidence="4" id="KW-0560">Oxidoreductase</keyword>
<accession>A0AA36DED0</accession>
<keyword evidence="3" id="KW-0288">FMN</keyword>
<feature type="region of interest" description="Disordered" evidence="5">
    <location>
        <begin position="291"/>
        <end position="348"/>
    </location>
</feature>
<feature type="non-terminal residue" evidence="7">
    <location>
        <position position="348"/>
    </location>
</feature>
<feature type="transmembrane region" description="Helical" evidence="6">
    <location>
        <begin position="29"/>
        <end position="47"/>
    </location>
</feature>
<dbReference type="PANTHER" id="PTHR23026:SF90">
    <property type="entry name" value="IODOTYROSINE DEIODINASE 1"/>
    <property type="match status" value="1"/>
</dbReference>
<dbReference type="GO" id="GO:0016491">
    <property type="term" value="F:oxidoreductase activity"/>
    <property type="evidence" value="ECO:0007669"/>
    <property type="project" value="UniProtKB-KW"/>
</dbReference>
<dbReference type="Gene3D" id="3.40.109.10">
    <property type="entry name" value="NADH Oxidase"/>
    <property type="match status" value="1"/>
</dbReference>
<organism evidence="7 8">
    <name type="scientific">Mesorhabditis spiculigera</name>
    <dbReference type="NCBI Taxonomy" id="96644"/>
    <lineage>
        <taxon>Eukaryota</taxon>
        <taxon>Metazoa</taxon>
        <taxon>Ecdysozoa</taxon>
        <taxon>Nematoda</taxon>
        <taxon>Chromadorea</taxon>
        <taxon>Rhabditida</taxon>
        <taxon>Rhabditina</taxon>
        <taxon>Rhabditomorpha</taxon>
        <taxon>Rhabditoidea</taxon>
        <taxon>Rhabditidae</taxon>
        <taxon>Mesorhabditinae</taxon>
        <taxon>Mesorhabditis</taxon>
    </lineage>
</organism>